<feature type="compositionally biased region" description="Polar residues" evidence="1">
    <location>
        <begin position="188"/>
        <end position="198"/>
    </location>
</feature>
<dbReference type="AlphaFoldDB" id="A0A8H4WUF1"/>
<gene>
    <name evidence="2" type="ORF">FSARC_13089</name>
</gene>
<evidence type="ECO:0000256" key="1">
    <source>
        <dbReference type="SAM" id="MobiDB-lite"/>
    </source>
</evidence>
<reference evidence="2" key="2">
    <citation type="submission" date="2020-05" db="EMBL/GenBank/DDBJ databases">
        <authorList>
            <person name="Kim H.-S."/>
            <person name="Proctor R.H."/>
            <person name="Brown D.W."/>
        </authorList>
    </citation>
    <scope>NUCLEOTIDE SEQUENCE</scope>
    <source>
        <strain evidence="2">NRRL 20472</strain>
    </source>
</reference>
<evidence type="ECO:0000313" key="3">
    <source>
        <dbReference type="Proteomes" id="UP000622797"/>
    </source>
</evidence>
<sequence>MAPKKTCSRAPHQDDRAWVMLLFYNKSRGFWDGSVYVPDGESRPENTNNVIQDVWRRQVVSNGELVLRPARQRKQSTKAKPCRVKEPAPRVTRRRGRDNVRPDEPAIGFRNEAPLDACADNAVRAVDSTDGHTDGHTDRHIDGNGKGDGHNNHGTGDGGRRRGVRDRSKPAQLNNAASSHLRDHVPNYQGTVMPNTSTVEEDAEGEPWGEPVTPFAPMAMNGPTDDEVQLGHGDEPGAVDVTTMVVEEASAVCIGRDAS</sequence>
<proteinExistence type="predicted"/>
<accession>A0A8H4WUF1</accession>
<organism evidence="2 3">
    <name type="scientific">Fusarium sarcochroum</name>
    <dbReference type="NCBI Taxonomy" id="1208366"/>
    <lineage>
        <taxon>Eukaryota</taxon>
        <taxon>Fungi</taxon>
        <taxon>Dikarya</taxon>
        <taxon>Ascomycota</taxon>
        <taxon>Pezizomycotina</taxon>
        <taxon>Sordariomycetes</taxon>
        <taxon>Hypocreomycetidae</taxon>
        <taxon>Hypocreales</taxon>
        <taxon>Nectriaceae</taxon>
        <taxon>Fusarium</taxon>
        <taxon>Fusarium lateritium species complex</taxon>
    </lineage>
</organism>
<feature type="compositionally biased region" description="Basic and acidic residues" evidence="1">
    <location>
        <begin position="127"/>
        <end position="151"/>
    </location>
</feature>
<feature type="compositionally biased region" description="Basic residues" evidence="1">
    <location>
        <begin position="72"/>
        <end position="82"/>
    </location>
</feature>
<dbReference type="OrthoDB" id="5070671at2759"/>
<name>A0A8H4WUF1_9HYPO</name>
<feature type="region of interest" description="Disordered" evidence="1">
    <location>
        <begin position="72"/>
        <end position="108"/>
    </location>
</feature>
<protein>
    <submittedName>
        <fullName evidence="2">Uncharacterized protein</fullName>
    </submittedName>
</protein>
<comment type="caution">
    <text evidence="2">The sequence shown here is derived from an EMBL/GenBank/DDBJ whole genome shotgun (WGS) entry which is preliminary data.</text>
</comment>
<dbReference type="Proteomes" id="UP000622797">
    <property type="component" value="Unassembled WGS sequence"/>
</dbReference>
<evidence type="ECO:0000313" key="2">
    <source>
        <dbReference type="EMBL" id="KAF4950792.1"/>
    </source>
</evidence>
<keyword evidence="3" id="KW-1185">Reference proteome</keyword>
<feature type="region of interest" description="Disordered" evidence="1">
    <location>
        <begin position="127"/>
        <end position="210"/>
    </location>
</feature>
<reference evidence="2" key="1">
    <citation type="journal article" date="2020" name="BMC Genomics">
        <title>Correction to: Identification and distribution of gene clusters required for synthesis of sphingolipid metabolism inhibitors in diverse species of the filamentous fungus Fusarium.</title>
        <authorList>
            <person name="Kim H.S."/>
            <person name="Lohmar J.M."/>
            <person name="Busman M."/>
            <person name="Brown D.W."/>
            <person name="Naumann T.A."/>
            <person name="Divon H.H."/>
            <person name="Lysoe E."/>
            <person name="Uhlig S."/>
            <person name="Proctor R.H."/>
        </authorList>
    </citation>
    <scope>NUCLEOTIDE SEQUENCE</scope>
    <source>
        <strain evidence="2">NRRL 20472</strain>
    </source>
</reference>
<dbReference type="EMBL" id="JABEXW010000949">
    <property type="protein sequence ID" value="KAF4950792.1"/>
    <property type="molecule type" value="Genomic_DNA"/>
</dbReference>